<sequence length="411" mass="45435">MDLSYPPDVEEFRVEVRAVLAEELPADFAGLGALQDQAEAEAFVETWRATLHRRRLLGVTWPQEYGGRGLSRLHQVALVEELARAGVPYGAPYDTYALKMLGSTLLRFGTPEQKARFLPKILSGEEHWCQGYSEPGSGSDLASLRTHGHLDGDEWVINGQKIWTSHAFSADWIFVLTRTDPDSVRNRGISFLLVPIDQPGVEIRRIRQMTGESEFCEVFFTDARTAKENVIGKPGEGWKVATALLGHERGEEAATNPILFRAELDRLIALAQESGRADDPSIRQRLADAVVRVEVMRQLGYRILTGLTKGSELGAVASVSKLYWSEYHQVVTELAEDVLGLRGQVLTGRLPLRAYRADDPGVPSSSTASWAGVWMASRSGTIYAGTSQIQRNIISETILGLPREPRPAART</sequence>
<dbReference type="OrthoDB" id="3964153at2"/>
<dbReference type="Gene3D" id="1.20.140.10">
    <property type="entry name" value="Butyryl-CoA Dehydrogenase, subunit A, domain 3"/>
    <property type="match status" value="1"/>
</dbReference>
<dbReference type="PANTHER" id="PTHR43292:SF3">
    <property type="entry name" value="ACYL-COA DEHYDROGENASE FADE29"/>
    <property type="match status" value="1"/>
</dbReference>
<evidence type="ECO:0000256" key="6">
    <source>
        <dbReference type="RuleBase" id="RU362125"/>
    </source>
</evidence>
<dbReference type="RefSeq" id="WP_101830777.1">
    <property type="nucleotide sequence ID" value="NZ_FZMO01000065.1"/>
</dbReference>
<evidence type="ECO:0000313" key="10">
    <source>
        <dbReference type="EMBL" id="SNQ46818.1"/>
    </source>
</evidence>
<dbReference type="Pfam" id="PF02771">
    <property type="entry name" value="Acyl-CoA_dh_N"/>
    <property type="match status" value="1"/>
</dbReference>
<dbReference type="InterPro" id="IPR037069">
    <property type="entry name" value="AcylCoA_DH/ox_N_sf"/>
</dbReference>
<reference evidence="10 11" key="1">
    <citation type="submission" date="2017-06" db="EMBL/GenBank/DDBJ databases">
        <authorList>
            <person name="Kim H.J."/>
            <person name="Triplett B.A."/>
        </authorList>
    </citation>
    <scope>NUCLEOTIDE SEQUENCE [LARGE SCALE GENOMIC DNA]</scope>
    <source>
        <strain evidence="10">FRACA_ARgP5</strain>
    </source>
</reference>
<name>A0A2I2KMC7_9ACTN</name>
<dbReference type="InterPro" id="IPR006091">
    <property type="entry name" value="Acyl-CoA_Oxase/DH_mid-dom"/>
</dbReference>
<protein>
    <submittedName>
        <fullName evidence="10">Putative acyl-CoA dehydrogenase FadE17</fullName>
        <ecNumber evidence="10">1.3.99.-</ecNumber>
    </submittedName>
</protein>
<evidence type="ECO:0000256" key="5">
    <source>
        <dbReference type="ARBA" id="ARBA00023002"/>
    </source>
</evidence>
<feature type="domain" description="Acyl-CoA dehydrogenase/oxidase N-terminal" evidence="9">
    <location>
        <begin position="8"/>
        <end position="125"/>
    </location>
</feature>
<feature type="domain" description="Acyl-CoA oxidase/dehydrogenase middle" evidence="8">
    <location>
        <begin position="129"/>
        <end position="222"/>
    </location>
</feature>
<dbReference type="PANTHER" id="PTHR43292">
    <property type="entry name" value="ACYL-COA DEHYDROGENASE"/>
    <property type="match status" value="1"/>
</dbReference>
<dbReference type="Gene3D" id="1.10.540.10">
    <property type="entry name" value="Acyl-CoA dehydrogenase/oxidase, N-terminal domain"/>
    <property type="match status" value="1"/>
</dbReference>
<evidence type="ECO:0000259" key="7">
    <source>
        <dbReference type="Pfam" id="PF00441"/>
    </source>
</evidence>
<dbReference type="InterPro" id="IPR046373">
    <property type="entry name" value="Acyl-CoA_Oxase/DH_mid-dom_sf"/>
</dbReference>
<dbReference type="SUPFAM" id="SSF56645">
    <property type="entry name" value="Acyl-CoA dehydrogenase NM domain-like"/>
    <property type="match status" value="1"/>
</dbReference>
<dbReference type="InterPro" id="IPR052161">
    <property type="entry name" value="Mycobact_Acyl-CoA_DH"/>
</dbReference>
<evidence type="ECO:0000256" key="1">
    <source>
        <dbReference type="ARBA" id="ARBA00001974"/>
    </source>
</evidence>
<keyword evidence="11" id="KW-1185">Reference proteome</keyword>
<dbReference type="SUPFAM" id="SSF47203">
    <property type="entry name" value="Acyl-CoA dehydrogenase C-terminal domain-like"/>
    <property type="match status" value="1"/>
</dbReference>
<evidence type="ECO:0000256" key="3">
    <source>
        <dbReference type="ARBA" id="ARBA00022630"/>
    </source>
</evidence>
<dbReference type="InterPro" id="IPR009075">
    <property type="entry name" value="AcylCo_DH/oxidase_C"/>
</dbReference>
<dbReference type="AlphaFoldDB" id="A0A2I2KMC7"/>
<proteinExistence type="inferred from homology"/>
<dbReference type="Pfam" id="PF00441">
    <property type="entry name" value="Acyl-CoA_dh_1"/>
    <property type="match status" value="1"/>
</dbReference>
<dbReference type="Proteomes" id="UP000234331">
    <property type="component" value="Unassembled WGS sequence"/>
</dbReference>
<evidence type="ECO:0000256" key="4">
    <source>
        <dbReference type="ARBA" id="ARBA00022827"/>
    </source>
</evidence>
<dbReference type="GO" id="GO:0050660">
    <property type="term" value="F:flavin adenine dinucleotide binding"/>
    <property type="evidence" value="ECO:0007669"/>
    <property type="project" value="InterPro"/>
</dbReference>
<keyword evidence="3 6" id="KW-0285">Flavoprotein</keyword>
<comment type="similarity">
    <text evidence="2 6">Belongs to the acyl-CoA dehydrogenase family.</text>
</comment>
<organism evidence="10 11">
    <name type="scientific">Frankia canadensis</name>
    <dbReference type="NCBI Taxonomy" id="1836972"/>
    <lineage>
        <taxon>Bacteria</taxon>
        <taxon>Bacillati</taxon>
        <taxon>Actinomycetota</taxon>
        <taxon>Actinomycetes</taxon>
        <taxon>Frankiales</taxon>
        <taxon>Frankiaceae</taxon>
        <taxon>Frankia</taxon>
    </lineage>
</organism>
<dbReference type="Pfam" id="PF02770">
    <property type="entry name" value="Acyl-CoA_dh_M"/>
    <property type="match status" value="1"/>
</dbReference>
<gene>
    <name evidence="10" type="primary">fadE</name>
    <name evidence="10" type="ORF">FRACA_1570011</name>
</gene>
<dbReference type="InterPro" id="IPR013786">
    <property type="entry name" value="AcylCoA_DH/ox_N"/>
</dbReference>
<evidence type="ECO:0000256" key="2">
    <source>
        <dbReference type="ARBA" id="ARBA00009347"/>
    </source>
</evidence>
<dbReference type="InterPro" id="IPR036250">
    <property type="entry name" value="AcylCo_DH-like_C"/>
</dbReference>
<evidence type="ECO:0000313" key="11">
    <source>
        <dbReference type="Proteomes" id="UP000234331"/>
    </source>
</evidence>
<dbReference type="EC" id="1.3.99.-" evidence="10"/>
<dbReference type="GO" id="GO:0005886">
    <property type="term" value="C:plasma membrane"/>
    <property type="evidence" value="ECO:0007669"/>
    <property type="project" value="TreeGrafter"/>
</dbReference>
<evidence type="ECO:0000259" key="9">
    <source>
        <dbReference type="Pfam" id="PF02771"/>
    </source>
</evidence>
<dbReference type="InterPro" id="IPR009100">
    <property type="entry name" value="AcylCoA_DH/oxidase_NM_dom_sf"/>
</dbReference>
<feature type="domain" description="Acyl-CoA dehydrogenase/oxidase C-terminal" evidence="7">
    <location>
        <begin position="235"/>
        <end position="398"/>
    </location>
</feature>
<dbReference type="EMBL" id="FZMO01000065">
    <property type="protein sequence ID" value="SNQ46818.1"/>
    <property type="molecule type" value="Genomic_DNA"/>
</dbReference>
<dbReference type="FunFam" id="2.40.110.10:FF:000011">
    <property type="entry name" value="Acyl-CoA dehydrogenase FadE34"/>
    <property type="match status" value="1"/>
</dbReference>
<accession>A0A2I2KMC7</accession>
<comment type="cofactor">
    <cofactor evidence="1 6">
        <name>FAD</name>
        <dbReference type="ChEBI" id="CHEBI:57692"/>
    </cofactor>
</comment>
<keyword evidence="5 6" id="KW-0560">Oxidoreductase</keyword>
<keyword evidence="4 6" id="KW-0274">FAD</keyword>
<dbReference type="Gene3D" id="2.40.110.10">
    <property type="entry name" value="Butyryl-CoA Dehydrogenase, subunit A, domain 2"/>
    <property type="match status" value="1"/>
</dbReference>
<dbReference type="GO" id="GO:0016627">
    <property type="term" value="F:oxidoreductase activity, acting on the CH-CH group of donors"/>
    <property type="evidence" value="ECO:0007669"/>
    <property type="project" value="InterPro"/>
</dbReference>
<evidence type="ECO:0000259" key="8">
    <source>
        <dbReference type="Pfam" id="PF02770"/>
    </source>
</evidence>